<dbReference type="EMBL" id="KL596674">
    <property type="protein sequence ID" value="KER29670.1"/>
    <property type="molecule type" value="Genomic_DNA"/>
</dbReference>
<dbReference type="AlphaFoldDB" id="A0A075A2E0"/>
<protein>
    <submittedName>
        <fullName evidence="2">Uncharacterized protein</fullName>
    </submittedName>
</protein>
<dbReference type="GeneID" id="20317961"/>
<keyword evidence="3" id="KW-1185">Reference proteome</keyword>
<proteinExistence type="predicted"/>
<dbReference type="Proteomes" id="UP000054324">
    <property type="component" value="Unassembled WGS sequence"/>
</dbReference>
<dbReference type="CTD" id="20317961"/>
<evidence type="ECO:0000256" key="1">
    <source>
        <dbReference type="SAM" id="MobiDB-lite"/>
    </source>
</evidence>
<evidence type="ECO:0000313" key="2">
    <source>
        <dbReference type="EMBL" id="KER29670.1"/>
    </source>
</evidence>
<evidence type="ECO:0000313" key="3">
    <source>
        <dbReference type="Proteomes" id="UP000054324"/>
    </source>
</evidence>
<feature type="compositionally biased region" description="Basic and acidic residues" evidence="1">
    <location>
        <begin position="26"/>
        <end position="36"/>
    </location>
</feature>
<dbReference type="RefSeq" id="XP_009166591.1">
    <property type="nucleotide sequence ID" value="XM_009168327.1"/>
</dbReference>
<reference evidence="2 3" key="1">
    <citation type="submission" date="2013-11" db="EMBL/GenBank/DDBJ databases">
        <title>Opisthorchis viverrini - life in the bile duct.</title>
        <authorList>
            <person name="Young N.D."/>
            <person name="Nagarajan N."/>
            <person name="Lin S.J."/>
            <person name="Korhonen P.K."/>
            <person name="Jex A.R."/>
            <person name="Hall R.S."/>
            <person name="Safavi-Hemami H."/>
            <person name="Kaewkong W."/>
            <person name="Bertrand D."/>
            <person name="Gao S."/>
            <person name="Seet Q."/>
            <person name="Wongkham S."/>
            <person name="Teh B.T."/>
            <person name="Wongkham C."/>
            <person name="Intapan P.M."/>
            <person name="Maleewong W."/>
            <person name="Yang X."/>
            <person name="Hu M."/>
            <person name="Wang Z."/>
            <person name="Hofmann A."/>
            <person name="Sternberg P.W."/>
            <person name="Tan P."/>
            <person name="Wang J."/>
            <person name="Gasser R.B."/>
        </authorList>
    </citation>
    <scope>NUCLEOTIDE SEQUENCE [LARGE SCALE GENOMIC DNA]</scope>
</reference>
<name>A0A075A2E0_OPIVI</name>
<sequence>METPYGVSSEQSNSLISIKLIDKQARENHESADGRLKSVTNYSNSNKSEDHTGIVGHFGEQNAPREENGQCPIGGKGRETMNTLKIDENIVILPTDKRRLKLPIDKLGYTNKPKALLSDKRVPPPREWLE</sequence>
<gene>
    <name evidence="2" type="ORF">T265_03774</name>
</gene>
<organism evidence="2 3">
    <name type="scientific">Opisthorchis viverrini</name>
    <name type="common">Southeast Asian liver fluke</name>
    <dbReference type="NCBI Taxonomy" id="6198"/>
    <lineage>
        <taxon>Eukaryota</taxon>
        <taxon>Metazoa</taxon>
        <taxon>Spiralia</taxon>
        <taxon>Lophotrochozoa</taxon>
        <taxon>Platyhelminthes</taxon>
        <taxon>Trematoda</taxon>
        <taxon>Digenea</taxon>
        <taxon>Opisthorchiida</taxon>
        <taxon>Opisthorchiata</taxon>
        <taxon>Opisthorchiidae</taxon>
        <taxon>Opisthorchis</taxon>
    </lineage>
</organism>
<accession>A0A075A2E0</accession>
<feature type="region of interest" description="Disordered" evidence="1">
    <location>
        <begin position="26"/>
        <end position="80"/>
    </location>
</feature>
<dbReference type="KEGG" id="ovi:T265_03774"/>